<accession>A0A4P6EYJ8</accession>
<protein>
    <recommendedName>
        <fullName evidence="3">YheC/YheD family protein</fullName>
    </recommendedName>
</protein>
<proteinExistence type="predicted"/>
<keyword evidence="2" id="KW-1185">Reference proteome</keyword>
<gene>
    <name evidence="1" type="ORF">ET464_04430</name>
</gene>
<dbReference type="Proteomes" id="UP000293568">
    <property type="component" value="Chromosome"/>
</dbReference>
<organism evidence="1 2">
    <name type="scientific">Paenibacillus protaetiae</name>
    <dbReference type="NCBI Taxonomy" id="2509456"/>
    <lineage>
        <taxon>Bacteria</taxon>
        <taxon>Bacillati</taxon>
        <taxon>Bacillota</taxon>
        <taxon>Bacilli</taxon>
        <taxon>Bacillales</taxon>
        <taxon>Paenibacillaceae</taxon>
        <taxon>Paenibacillus</taxon>
    </lineage>
</organism>
<dbReference type="AlphaFoldDB" id="A0A4P6EYJ8"/>
<sequence>MRQPQHTGKLKVYRYLQADQRTKAYIPHTAFLTPSRLLRMLADYGAAYVKPNIGSQGIGVCKVQKDEEGFTLDTTRKKRQIRKHFRTSKSLLRYLKSLTPYRMIIQAPIDLGRVLNKPYDIRSMVQRKPKGKWTCTGFLVKVGSPNKIVTNYHQGGRIWSIDKLLRKLNIPEEERSGEIERLKHASLNIARVLSSKRSGMQEMGIDFAIDQNKKLWVLEVNSNHPQFHPLKRINPSEYKRMARFARSYGRYDD</sequence>
<dbReference type="SUPFAM" id="SSF56059">
    <property type="entry name" value="Glutathione synthetase ATP-binding domain-like"/>
    <property type="match status" value="1"/>
</dbReference>
<name>A0A4P6EYJ8_9BACL</name>
<dbReference type="OrthoDB" id="7869153at2"/>
<dbReference type="InterPro" id="IPR026838">
    <property type="entry name" value="YheC/D"/>
</dbReference>
<dbReference type="Gene3D" id="3.30.470.20">
    <property type="entry name" value="ATP-grasp fold, B domain"/>
    <property type="match status" value="1"/>
</dbReference>
<evidence type="ECO:0008006" key="3">
    <source>
        <dbReference type="Google" id="ProtNLM"/>
    </source>
</evidence>
<dbReference type="Pfam" id="PF14398">
    <property type="entry name" value="ATPgrasp_YheCD"/>
    <property type="match status" value="1"/>
</dbReference>
<dbReference type="EMBL" id="CP035492">
    <property type="protein sequence ID" value="QAY65737.1"/>
    <property type="molecule type" value="Genomic_DNA"/>
</dbReference>
<reference evidence="1 2" key="1">
    <citation type="submission" date="2019-01" db="EMBL/GenBank/DDBJ databases">
        <title>Genome sequencing of strain FW100M-2.</title>
        <authorList>
            <person name="Heo J."/>
            <person name="Kim S.-J."/>
            <person name="Kim J.-S."/>
            <person name="Hong S.-B."/>
            <person name="Kwon S.-W."/>
        </authorList>
    </citation>
    <scope>NUCLEOTIDE SEQUENCE [LARGE SCALE GENOMIC DNA]</scope>
    <source>
        <strain evidence="1 2">FW100M-2</strain>
    </source>
</reference>
<evidence type="ECO:0000313" key="1">
    <source>
        <dbReference type="EMBL" id="QAY65737.1"/>
    </source>
</evidence>
<dbReference type="KEGG" id="pprt:ET464_04430"/>
<evidence type="ECO:0000313" key="2">
    <source>
        <dbReference type="Proteomes" id="UP000293568"/>
    </source>
</evidence>
<dbReference type="RefSeq" id="WP_129438584.1">
    <property type="nucleotide sequence ID" value="NZ_CP035492.1"/>
</dbReference>